<sequence length="235" mass="26141">MDFPVFTDAAPLTALEVEALRSLHVTLQDLRHEYESALAMTNRCYRLEENAAVYTQGRALTHHPDAVHRLGRLADRYERGVGLLAWRYASAAAVLGTSILDRVVGGRPALTAAAVTELCEEPALGQLRDALSIPCTDLLIAREPTFRDRHEKDRHELLRSVEGVVECAAELGDGVPTDTAALWAGRLTEFDRLGTDPLYEGVLERLLRFADQFPNEISWYLKQSRAGALPHQIRT</sequence>
<dbReference type="RefSeq" id="WP_059210615.1">
    <property type="nucleotide sequence ID" value="NZ_KQ948674.1"/>
</dbReference>
<gene>
    <name evidence="1" type="ORF">AQJ46_42015</name>
</gene>
<protein>
    <submittedName>
        <fullName evidence="1">Uncharacterized protein</fullName>
    </submittedName>
</protein>
<evidence type="ECO:0000313" key="1">
    <source>
        <dbReference type="EMBL" id="KUN58853.1"/>
    </source>
</evidence>
<dbReference type="EMBL" id="LMWU01000055">
    <property type="protein sequence ID" value="KUN58853.1"/>
    <property type="molecule type" value="Genomic_DNA"/>
</dbReference>
<organism evidence="1 2">
    <name type="scientific">Streptomyces canus</name>
    <dbReference type="NCBI Taxonomy" id="58343"/>
    <lineage>
        <taxon>Bacteria</taxon>
        <taxon>Bacillati</taxon>
        <taxon>Actinomycetota</taxon>
        <taxon>Actinomycetes</taxon>
        <taxon>Kitasatosporales</taxon>
        <taxon>Streptomycetaceae</taxon>
        <taxon>Streptomyces</taxon>
        <taxon>Streptomyces aurantiacus group</taxon>
    </lineage>
</organism>
<accession>A0A101RNX9</accession>
<dbReference type="Proteomes" id="UP000053669">
    <property type="component" value="Unassembled WGS sequence"/>
</dbReference>
<reference evidence="1 2" key="1">
    <citation type="submission" date="2015-10" db="EMBL/GenBank/DDBJ databases">
        <title>Draft genome sequence of Streptomyces canus DSM 40017, type strain for the species Streptomyces canus.</title>
        <authorList>
            <person name="Ruckert C."/>
            <person name="Winkler A."/>
            <person name="Kalinowski J."/>
            <person name="Kampfer P."/>
            <person name="Glaeser S."/>
        </authorList>
    </citation>
    <scope>NUCLEOTIDE SEQUENCE [LARGE SCALE GENOMIC DNA]</scope>
    <source>
        <strain evidence="1 2">DSM 40017</strain>
    </source>
</reference>
<name>A0A101RNX9_9ACTN</name>
<comment type="caution">
    <text evidence="1">The sequence shown here is derived from an EMBL/GenBank/DDBJ whole genome shotgun (WGS) entry which is preliminary data.</text>
</comment>
<proteinExistence type="predicted"/>
<dbReference type="AlphaFoldDB" id="A0A101RNX9"/>
<evidence type="ECO:0000313" key="2">
    <source>
        <dbReference type="Proteomes" id="UP000053669"/>
    </source>
</evidence>